<evidence type="ECO:0000313" key="7">
    <source>
        <dbReference type="Proteomes" id="UP001152797"/>
    </source>
</evidence>
<evidence type="ECO:0000313" key="5">
    <source>
        <dbReference type="EMBL" id="CAL1125290.1"/>
    </source>
</evidence>
<dbReference type="InterPro" id="IPR017850">
    <property type="entry name" value="Alkaline_phosphatase_core_sf"/>
</dbReference>
<dbReference type="InterPro" id="IPR000917">
    <property type="entry name" value="Sulfatase_N"/>
</dbReference>
<evidence type="ECO:0000313" key="4">
    <source>
        <dbReference type="EMBL" id="CAI3971915.1"/>
    </source>
</evidence>
<feature type="domain" description="Sulfatase N-terminal" evidence="3">
    <location>
        <begin position="159"/>
        <end position="430"/>
    </location>
</feature>
<dbReference type="OrthoDB" id="103349at2759"/>
<dbReference type="CDD" id="cd16027">
    <property type="entry name" value="SGSH"/>
    <property type="match status" value="1"/>
</dbReference>
<dbReference type="InterPro" id="IPR050738">
    <property type="entry name" value="Sulfatase"/>
</dbReference>
<dbReference type="AlphaFoldDB" id="A0A9P1FEN6"/>
<dbReference type="Gene3D" id="1.25.10.10">
    <property type="entry name" value="Leucine-rich Repeat Variant"/>
    <property type="match status" value="1"/>
</dbReference>
<comment type="similarity">
    <text evidence="1">Belongs to the sulfatase family.</text>
</comment>
<protein>
    <submittedName>
        <fullName evidence="6">Ulvan-active sulfatase (Polysaccharid e utilization locus H protein P32) (PUL H protein P32) (Sulfatase family S1 subfamily 8 protein P32) (P32_S1_8)</fullName>
    </submittedName>
</protein>
<dbReference type="SUPFAM" id="SSF48371">
    <property type="entry name" value="ARM repeat"/>
    <property type="match status" value="1"/>
</dbReference>
<keyword evidence="7" id="KW-1185">Reference proteome</keyword>
<dbReference type="GO" id="GO:0004065">
    <property type="term" value="F:arylsulfatase activity"/>
    <property type="evidence" value="ECO:0007669"/>
    <property type="project" value="TreeGrafter"/>
</dbReference>
<name>A0A9P1FEN6_9DINO</name>
<reference evidence="4" key="1">
    <citation type="submission" date="2022-10" db="EMBL/GenBank/DDBJ databases">
        <authorList>
            <person name="Chen Y."/>
            <person name="Dougan E. K."/>
            <person name="Chan C."/>
            <person name="Rhodes N."/>
            <person name="Thang M."/>
        </authorList>
    </citation>
    <scope>NUCLEOTIDE SEQUENCE</scope>
</reference>
<dbReference type="EMBL" id="CAMXCT010000001">
    <property type="protein sequence ID" value="CAI3971915.1"/>
    <property type="molecule type" value="Genomic_DNA"/>
</dbReference>
<keyword evidence="2" id="KW-0378">Hydrolase</keyword>
<dbReference type="InterPro" id="IPR004155">
    <property type="entry name" value="PBS_lyase_HEAT"/>
</dbReference>
<dbReference type="Proteomes" id="UP001152797">
    <property type="component" value="Unassembled WGS sequence"/>
</dbReference>
<sequence>MAADEFLNRTPSQWAGRLSSENQLDRIAAVKALGVLDAVPELNEALTHSDAVIRYWAAVEIGRSGKPEDMTALEAALKDDNPSVRVAAAEAFCHLGRPEVGVPVLVEQLNHPLNAVRLGAISSLEAIGPQAAAAKAAIDKATKDSEGYVVRISSRLSEKFASPDTDISADLGCYGDEYAITPTLDRLATEGTRFTNTFGVAGVCAINRSCIISGMYPTTIGTHHMRCRAVPPPEVRCFPEYLRAAGYYCTNNSKTDYNFDNPVTAWDESSNKAHWRNRAEGQPFFAVINLTGTHESRIRVPEKQFQNITKRLTKDDRHDPAEAPLPPFYPDTPIVREDIAKYYDLITAMDLQVADILQELEDDGLSDNTIVVFWSDHGRGLPRYKRWLYDSGLHVPMIVRWPGELEPGSVDDRLISFVDFAPTVLSLAGVQIPEHMQGQAFLGDQTAPDREYVYGARDRMDEVYDIIRAVRDKQYKYVRNYEPYKPYAQVLSYMEEMPTMQELRRLDAAGELQGPQKLFFADTKPVEELYDTRKDPYEINNLADDPSYSEVLARLRAAHEQWRQDTQDVGLIPEAEIWERMRPGGEWETTAAPEIEFTADGELTITCPTEAASIAYTTETDKRPHWLLYTEGVQVPPGATVRAKAIRLGFKESPEVTGEAP</sequence>
<organism evidence="4">
    <name type="scientific">Cladocopium goreaui</name>
    <dbReference type="NCBI Taxonomy" id="2562237"/>
    <lineage>
        <taxon>Eukaryota</taxon>
        <taxon>Sar</taxon>
        <taxon>Alveolata</taxon>
        <taxon>Dinophyceae</taxon>
        <taxon>Suessiales</taxon>
        <taxon>Symbiodiniaceae</taxon>
        <taxon>Cladocopium</taxon>
    </lineage>
</organism>
<gene>
    <name evidence="4" type="ORF">C1SCF055_LOCUS505</name>
</gene>
<evidence type="ECO:0000313" key="6">
    <source>
        <dbReference type="EMBL" id="CAL4759227.1"/>
    </source>
</evidence>
<dbReference type="Pfam" id="PF13646">
    <property type="entry name" value="HEAT_2"/>
    <property type="match status" value="1"/>
</dbReference>
<evidence type="ECO:0000256" key="2">
    <source>
        <dbReference type="ARBA" id="ARBA00022801"/>
    </source>
</evidence>
<dbReference type="EMBL" id="CAMXCT030000001">
    <property type="protein sequence ID" value="CAL4759227.1"/>
    <property type="molecule type" value="Genomic_DNA"/>
</dbReference>
<dbReference type="PANTHER" id="PTHR42693:SF53">
    <property type="entry name" value="ENDO-4-O-SULFATASE"/>
    <property type="match status" value="1"/>
</dbReference>
<dbReference type="InterPro" id="IPR016024">
    <property type="entry name" value="ARM-type_fold"/>
</dbReference>
<dbReference type="PANTHER" id="PTHR42693">
    <property type="entry name" value="ARYLSULFATASE FAMILY MEMBER"/>
    <property type="match status" value="1"/>
</dbReference>
<reference evidence="5" key="2">
    <citation type="submission" date="2024-04" db="EMBL/GenBank/DDBJ databases">
        <authorList>
            <person name="Chen Y."/>
            <person name="Shah S."/>
            <person name="Dougan E. K."/>
            <person name="Thang M."/>
            <person name="Chan C."/>
        </authorList>
    </citation>
    <scope>NUCLEOTIDE SEQUENCE [LARGE SCALE GENOMIC DNA]</scope>
</reference>
<dbReference type="Gene3D" id="3.40.720.10">
    <property type="entry name" value="Alkaline Phosphatase, subunit A"/>
    <property type="match status" value="1"/>
</dbReference>
<comment type="caution">
    <text evidence="4">The sequence shown here is derived from an EMBL/GenBank/DDBJ whole genome shotgun (WGS) entry which is preliminary data.</text>
</comment>
<dbReference type="Pfam" id="PF00884">
    <property type="entry name" value="Sulfatase"/>
    <property type="match status" value="1"/>
</dbReference>
<dbReference type="SMART" id="SM00567">
    <property type="entry name" value="EZ_HEAT"/>
    <property type="match status" value="3"/>
</dbReference>
<dbReference type="SUPFAM" id="SSF53649">
    <property type="entry name" value="Alkaline phosphatase-like"/>
    <property type="match status" value="1"/>
</dbReference>
<dbReference type="InterPro" id="IPR011989">
    <property type="entry name" value="ARM-like"/>
</dbReference>
<evidence type="ECO:0000256" key="1">
    <source>
        <dbReference type="ARBA" id="ARBA00008779"/>
    </source>
</evidence>
<accession>A0A9P1FEN6</accession>
<evidence type="ECO:0000259" key="3">
    <source>
        <dbReference type="Pfam" id="PF00884"/>
    </source>
</evidence>
<dbReference type="EMBL" id="CAMXCT020000001">
    <property type="protein sequence ID" value="CAL1125290.1"/>
    <property type="molecule type" value="Genomic_DNA"/>
</dbReference>
<proteinExistence type="inferred from homology"/>